<evidence type="ECO:0008006" key="3">
    <source>
        <dbReference type="Google" id="ProtNLM"/>
    </source>
</evidence>
<dbReference type="EMBL" id="JAVIIV010000005">
    <property type="protein sequence ID" value="MDX8485747.1"/>
    <property type="molecule type" value="Genomic_DNA"/>
</dbReference>
<keyword evidence="2" id="KW-1185">Reference proteome</keyword>
<dbReference type="RefSeq" id="WP_320293148.1">
    <property type="nucleotide sequence ID" value="NZ_JAVIIU010000001.1"/>
</dbReference>
<accession>A0ABU4YFM3</accession>
<gene>
    <name evidence="1" type="ORF">RFM52_11110</name>
</gene>
<dbReference type="Proteomes" id="UP001280156">
    <property type="component" value="Unassembled WGS sequence"/>
</dbReference>
<name>A0ABU4YFM3_9HYPH</name>
<evidence type="ECO:0000313" key="1">
    <source>
        <dbReference type="EMBL" id="MDX8485747.1"/>
    </source>
</evidence>
<organism evidence="1 2">
    <name type="scientific">Mesorhizobium humile</name>
    <dbReference type="NCBI Taxonomy" id="3072313"/>
    <lineage>
        <taxon>Bacteria</taxon>
        <taxon>Pseudomonadati</taxon>
        <taxon>Pseudomonadota</taxon>
        <taxon>Alphaproteobacteria</taxon>
        <taxon>Hyphomicrobiales</taxon>
        <taxon>Phyllobacteriaceae</taxon>
        <taxon>Mesorhizobium</taxon>
    </lineage>
</organism>
<protein>
    <recommendedName>
        <fullName evidence="3">Flagellar protein FlgN</fullName>
    </recommendedName>
</protein>
<reference evidence="1 2" key="1">
    <citation type="submission" date="2023-08" db="EMBL/GenBank/DDBJ databases">
        <title>Implementing the SeqCode for naming new Mesorhizobium species isolated from Vachellia karroo root nodules.</title>
        <authorList>
            <person name="Van Lill M."/>
        </authorList>
    </citation>
    <scope>NUCLEOTIDE SEQUENCE [LARGE SCALE GENOMIC DNA]</scope>
    <source>
        <strain evidence="1 2">VK2B</strain>
    </source>
</reference>
<proteinExistence type="predicted"/>
<comment type="caution">
    <text evidence="1">The sequence shown here is derived from an EMBL/GenBank/DDBJ whole genome shotgun (WGS) entry which is preliminary data.</text>
</comment>
<sequence>MADQTDLSNLPVRTNAMEAPAAARPGNLAAIIGRIEEVVDEETAGIRSGTTYDLKASNARKSRYLYELNRALKGANEIEFLEQHKEGLLRLRQKLAKNEAAILAHLNAVNEVATLLRNAIQRADADGTYSVGEFGMARA</sequence>
<evidence type="ECO:0000313" key="2">
    <source>
        <dbReference type="Proteomes" id="UP001280156"/>
    </source>
</evidence>